<dbReference type="Gene3D" id="3.30.470.10">
    <property type="match status" value="1"/>
</dbReference>
<dbReference type="InterPro" id="IPR005802">
    <property type="entry name" value="ADC_synth_comp_1"/>
</dbReference>
<dbReference type="InterPro" id="IPR005801">
    <property type="entry name" value="ADC_synthase"/>
</dbReference>
<feature type="domain" description="Rhodanese" evidence="1">
    <location>
        <begin position="638"/>
        <end position="728"/>
    </location>
</feature>
<dbReference type="PROSITE" id="PS50206">
    <property type="entry name" value="RHODANESE_3"/>
    <property type="match status" value="1"/>
</dbReference>
<accession>A0A4R1EV50</accession>
<comment type="caution">
    <text evidence="2">The sequence shown here is derived from an EMBL/GenBank/DDBJ whole genome shotgun (WGS) entry which is preliminary data.</text>
</comment>
<dbReference type="GO" id="GO:0000162">
    <property type="term" value="P:L-tryptophan biosynthetic process"/>
    <property type="evidence" value="ECO:0007669"/>
    <property type="project" value="TreeGrafter"/>
</dbReference>
<dbReference type="EMBL" id="SMFQ01000005">
    <property type="protein sequence ID" value="TCJ83008.1"/>
    <property type="molecule type" value="Genomic_DNA"/>
</dbReference>
<evidence type="ECO:0000313" key="2">
    <source>
        <dbReference type="EMBL" id="TCJ83008.1"/>
    </source>
</evidence>
<dbReference type="GO" id="GO:0009396">
    <property type="term" value="P:folic acid-containing compound biosynthetic process"/>
    <property type="evidence" value="ECO:0007669"/>
    <property type="project" value="InterPro"/>
</dbReference>
<dbReference type="InterPro" id="IPR036038">
    <property type="entry name" value="Aminotransferase-like"/>
</dbReference>
<dbReference type="SUPFAM" id="SSF52821">
    <property type="entry name" value="Rhodanese/Cell cycle control phosphatase"/>
    <property type="match status" value="1"/>
</dbReference>
<dbReference type="PANTHER" id="PTHR11236">
    <property type="entry name" value="AMINOBENZOATE/ANTHRANILATE SYNTHASE"/>
    <property type="match status" value="1"/>
</dbReference>
<evidence type="ECO:0000313" key="3">
    <source>
        <dbReference type="Proteomes" id="UP000294887"/>
    </source>
</evidence>
<dbReference type="InterPro" id="IPR015890">
    <property type="entry name" value="Chorismate_C"/>
</dbReference>
<keyword evidence="3" id="KW-1185">Reference proteome</keyword>
<dbReference type="AlphaFoldDB" id="A0A4R1EV50"/>
<dbReference type="Proteomes" id="UP000294887">
    <property type="component" value="Unassembled WGS sequence"/>
</dbReference>
<dbReference type="GO" id="GO:0046820">
    <property type="term" value="F:4-amino-4-deoxychorismate synthase activity"/>
    <property type="evidence" value="ECO:0007669"/>
    <property type="project" value="TreeGrafter"/>
</dbReference>
<dbReference type="Gene3D" id="3.40.250.10">
    <property type="entry name" value="Rhodanese-like domain"/>
    <property type="match status" value="1"/>
</dbReference>
<dbReference type="Gene3D" id="3.60.120.10">
    <property type="entry name" value="Anthranilate synthase"/>
    <property type="match status" value="1"/>
</dbReference>
<dbReference type="InterPro" id="IPR001544">
    <property type="entry name" value="Aminotrans_IV"/>
</dbReference>
<dbReference type="InterPro" id="IPR036873">
    <property type="entry name" value="Rhodanese-like_dom_sf"/>
</dbReference>
<proteinExistence type="predicted"/>
<dbReference type="SUPFAM" id="SSF56752">
    <property type="entry name" value="D-aminoacid aminotransferase-like PLP-dependent enzymes"/>
    <property type="match status" value="1"/>
</dbReference>
<dbReference type="RefSeq" id="WP_131907501.1">
    <property type="nucleotide sequence ID" value="NZ_BAAAFU010000007.1"/>
</dbReference>
<dbReference type="Pfam" id="PF01063">
    <property type="entry name" value="Aminotran_4"/>
    <property type="match status" value="1"/>
</dbReference>
<name>A0A4R1EV50_9GAMM</name>
<dbReference type="NCBIfam" id="TIGR00553">
    <property type="entry name" value="pabB"/>
    <property type="match status" value="1"/>
</dbReference>
<sequence length="733" mass="83939">MEELSNILCGGSGDDEIYALLEDSKSDDKDSRNLLFTDAQELIIAWSEEELSDSIEKIEELKSEGLYLCGYLSYEAGFHFIDKAIKKRLPDHPTQPLLYFVAFKKLESISRENLDKSFAEIDTYPKAELCPHNFSMSVAKDTYLEAIRKIRRYIIAGDTYQINYTIKYKFDLLGNAISLYKALRKTQPVEFGAVLNFPNSNIVSLSPELFVKKKDGMLYAKPMKGTAKRGRNTKEDEFILDFLQNDPKTLSENVMIVDLIRNDFGRICETGSVTVKNLFEIQTFKTIHQMISTIKGKLKPEIHLSELLHGLFPCGSITGAPKVRTMEIINELEAEPRGVYTGAIGYLLPNDDFYFNVPIRTIDIGKDNRCEMGIGSGIIYESNPQAEYEECLLKANFLTGINNKFYLIETMKFDGEKQDYKNLRKHLERLNYSASYFGFVLKQRPMQEKLSDLKATLSSENKSYKVRLTAFHSGDIELTHELLPEDDGKIKTIMISNRKINSKSIFQYHKTSRREVYNEEYDKAIKEGHYEAIIFNEHNEIAEACRHNIFVKRQGKWYTPPLSAGILDGIERQNFKQKTEAVEKFLTLDQLQHCEEIVLTNSVRGEVRVILEKDKPVTKGLGESAHSINLDEYVALSKKEGVVILDVRLQRDYEDSEYTLPNSTWKDPLLVDKWVDSISKNQKTIVYCVHGRSISESITERLLSEGIDACFIESGIEGIRELGVEVDRSNAWF</sequence>
<dbReference type="GO" id="GO:0016829">
    <property type="term" value="F:lyase activity"/>
    <property type="evidence" value="ECO:0007669"/>
    <property type="project" value="UniProtKB-KW"/>
</dbReference>
<dbReference type="Pfam" id="PF00425">
    <property type="entry name" value="Chorismate_bind"/>
    <property type="match status" value="1"/>
</dbReference>
<dbReference type="OrthoDB" id="9803598at2"/>
<protein>
    <submittedName>
        <fullName evidence="2">Para-aminobenzoate synthetase/4-amino-4-deoxychorismate lyase</fullName>
    </submittedName>
</protein>
<dbReference type="Gene3D" id="3.20.10.10">
    <property type="entry name" value="D-amino Acid Aminotransferase, subunit A, domain 2"/>
    <property type="match status" value="1"/>
</dbReference>
<dbReference type="InterPro" id="IPR001763">
    <property type="entry name" value="Rhodanese-like_dom"/>
</dbReference>
<dbReference type="InterPro" id="IPR019999">
    <property type="entry name" value="Anth_synth_I-like"/>
</dbReference>
<reference evidence="2 3" key="1">
    <citation type="submission" date="2019-03" db="EMBL/GenBank/DDBJ databases">
        <title>Genomic Encyclopedia of Type Strains, Phase IV (KMG-IV): sequencing the most valuable type-strain genomes for metagenomic binning, comparative biology and taxonomic classification.</title>
        <authorList>
            <person name="Goeker M."/>
        </authorList>
    </citation>
    <scope>NUCLEOTIDE SEQUENCE [LARGE SCALE GENOMIC DNA]</scope>
    <source>
        <strain evidence="2 3">DSM 24830</strain>
    </source>
</reference>
<evidence type="ECO:0000259" key="1">
    <source>
        <dbReference type="PROSITE" id="PS50206"/>
    </source>
</evidence>
<dbReference type="InterPro" id="IPR043131">
    <property type="entry name" value="BCAT-like_N"/>
</dbReference>
<gene>
    <name evidence="2" type="ORF">EV695_3746</name>
</gene>
<dbReference type="PRINTS" id="PR00095">
    <property type="entry name" value="ANTSNTHASEI"/>
</dbReference>
<organism evidence="2 3">
    <name type="scientific">Cocleimonas flava</name>
    <dbReference type="NCBI Taxonomy" id="634765"/>
    <lineage>
        <taxon>Bacteria</taxon>
        <taxon>Pseudomonadati</taxon>
        <taxon>Pseudomonadota</taxon>
        <taxon>Gammaproteobacteria</taxon>
        <taxon>Thiotrichales</taxon>
        <taxon>Thiotrichaceae</taxon>
        <taxon>Cocleimonas</taxon>
    </lineage>
</organism>
<dbReference type="PANTHER" id="PTHR11236:SF50">
    <property type="entry name" value="AMINODEOXYCHORISMATE SYNTHASE COMPONENT 1"/>
    <property type="match status" value="1"/>
</dbReference>
<dbReference type="Pfam" id="PF00581">
    <property type="entry name" value="Rhodanese"/>
    <property type="match status" value="1"/>
</dbReference>
<keyword evidence="2" id="KW-0456">Lyase</keyword>
<dbReference type="SUPFAM" id="SSF56322">
    <property type="entry name" value="ADC synthase"/>
    <property type="match status" value="1"/>
</dbReference>
<dbReference type="InterPro" id="IPR043132">
    <property type="entry name" value="BCAT-like_C"/>
</dbReference>